<dbReference type="Proteomes" id="UP001620626">
    <property type="component" value="Unassembled WGS sequence"/>
</dbReference>
<proteinExistence type="predicted"/>
<gene>
    <name evidence="1" type="ORF">niasHT_012911</name>
</gene>
<name>A0ABD2L6P6_9BILA</name>
<evidence type="ECO:0000313" key="2">
    <source>
        <dbReference type="Proteomes" id="UP001620626"/>
    </source>
</evidence>
<comment type="caution">
    <text evidence="1">The sequence shown here is derived from an EMBL/GenBank/DDBJ whole genome shotgun (WGS) entry which is preliminary data.</text>
</comment>
<dbReference type="EMBL" id="JBICBT010000537">
    <property type="protein sequence ID" value="KAL3110577.1"/>
    <property type="molecule type" value="Genomic_DNA"/>
</dbReference>
<organism evidence="1 2">
    <name type="scientific">Heterodera trifolii</name>
    <dbReference type="NCBI Taxonomy" id="157864"/>
    <lineage>
        <taxon>Eukaryota</taxon>
        <taxon>Metazoa</taxon>
        <taxon>Ecdysozoa</taxon>
        <taxon>Nematoda</taxon>
        <taxon>Chromadorea</taxon>
        <taxon>Rhabditida</taxon>
        <taxon>Tylenchina</taxon>
        <taxon>Tylenchomorpha</taxon>
        <taxon>Tylenchoidea</taxon>
        <taxon>Heteroderidae</taxon>
        <taxon>Heteroderinae</taxon>
        <taxon>Heterodera</taxon>
    </lineage>
</organism>
<dbReference type="AlphaFoldDB" id="A0ABD2L6P6"/>
<accession>A0ABD2L6P6</accession>
<protein>
    <submittedName>
        <fullName evidence="1">Uncharacterized protein</fullName>
    </submittedName>
</protein>
<keyword evidence="2" id="KW-1185">Reference proteome</keyword>
<evidence type="ECO:0000313" key="1">
    <source>
        <dbReference type="EMBL" id="KAL3110577.1"/>
    </source>
</evidence>
<sequence>MTRRFSPSTWTTGRSDVTAIDELDEEHILISYETKKEWVEEHDCSNIGKIFSITYKNAGYISSHLTVDNIGSSPPLAEGNANGCAGLRAVCCSTRTPDSLIFAHLIGACPLQTGPHLGQFTDEYPNHEILEFCSGGAKTMKKLIQYGLKLRRKDAPPDADLEYVLKVRGMTLNYDVIKNQGLRYETFKEKILRFGETGEPQPINVIYPNFSVRALRMGGSLHAPSKKFTKPFVGKGVVGADLRVLDFGHTL</sequence>
<reference evidence="1 2" key="1">
    <citation type="submission" date="2024-10" db="EMBL/GenBank/DDBJ databases">
        <authorList>
            <person name="Kim D."/>
        </authorList>
    </citation>
    <scope>NUCLEOTIDE SEQUENCE [LARGE SCALE GENOMIC DNA]</scope>
    <source>
        <strain evidence="1">BH-2024</strain>
    </source>
</reference>